<reference evidence="5 6" key="1">
    <citation type="submission" date="2023-04" db="EMBL/GenBank/DDBJ databases">
        <title>Luteimonas sp. M1R5S18.</title>
        <authorList>
            <person name="Sun J.-Q."/>
        </authorList>
    </citation>
    <scope>NUCLEOTIDE SEQUENCE [LARGE SCALE GENOMIC DNA]</scope>
    <source>
        <strain evidence="5 6">M1R5S18</strain>
    </source>
</reference>
<keyword evidence="6" id="KW-1185">Reference proteome</keyword>
<name>A0ABT6JJY7_9GAMM</name>
<dbReference type="CDD" id="cd06127">
    <property type="entry name" value="DEDDh"/>
    <property type="match status" value="1"/>
</dbReference>
<gene>
    <name evidence="5" type="ORF">QFW80_10755</name>
</gene>
<dbReference type="GO" id="GO:0004527">
    <property type="term" value="F:exonuclease activity"/>
    <property type="evidence" value="ECO:0007669"/>
    <property type="project" value="UniProtKB-KW"/>
</dbReference>
<sequence>MNPWRTWRLARARARCRLPAQREALAVALPSPATPFEALPVLALDFETTGLDPARDQILSAGWVPIDRGRLRMGEAREVRVRPRGEAGVGQSATIHGLFDSDLAQASDEAALLQALLPALSGRAIAAHAAGIERGFLRALLRRHGGVALPNPFIDTLVLARTVLEGGGGRVDEHGGALTLAAARERHGLAPHAQHSAVSDALACGELLLAQVEALGGGARVRLRDLD</sequence>
<keyword evidence="2" id="KW-0378">Hydrolase</keyword>
<dbReference type="SUPFAM" id="SSF53098">
    <property type="entry name" value="Ribonuclease H-like"/>
    <property type="match status" value="1"/>
</dbReference>
<comment type="caution">
    <text evidence="5">The sequence shown here is derived from an EMBL/GenBank/DDBJ whole genome shotgun (WGS) entry which is preliminary data.</text>
</comment>
<proteinExistence type="predicted"/>
<dbReference type="RefSeq" id="WP_280601922.1">
    <property type="nucleotide sequence ID" value="NZ_JARXRN010000025.1"/>
</dbReference>
<dbReference type="PANTHER" id="PTHR30231">
    <property type="entry name" value="DNA POLYMERASE III SUBUNIT EPSILON"/>
    <property type="match status" value="1"/>
</dbReference>
<evidence type="ECO:0000256" key="3">
    <source>
        <dbReference type="ARBA" id="ARBA00022839"/>
    </source>
</evidence>
<dbReference type="InterPro" id="IPR036397">
    <property type="entry name" value="RNaseH_sf"/>
</dbReference>
<dbReference type="Proteomes" id="UP001156831">
    <property type="component" value="Unassembled WGS sequence"/>
</dbReference>
<feature type="domain" description="Exonuclease" evidence="4">
    <location>
        <begin position="40"/>
        <end position="217"/>
    </location>
</feature>
<dbReference type="Pfam" id="PF00929">
    <property type="entry name" value="RNase_T"/>
    <property type="match status" value="1"/>
</dbReference>
<evidence type="ECO:0000259" key="4">
    <source>
        <dbReference type="SMART" id="SM00479"/>
    </source>
</evidence>
<dbReference type="EMBL" id="JARXRN010000025">
    <property type="protein sequence ID" value="MDH5830994.1"/>
    <property type="molecule type" value="Genomic_DNA"/>
</dbReference>
<dbReference type="PANTHER" id="PTHR30231:SF4">
    <property type="entry name" value="PROTEIN NEN2"/>
    <property type="match status" value="1"/>
</dbReference>
<protein>
    <submittedName>
        <fullName evidence="5">Exonuclease domain-containing protein</fullName>
    </submittedName>
</protein>
<dbReference type="SMART" id="SM00479">
    <property type="entry name" value="EXOIII"/>
    <property type="match status" value="1"/>
</dbReference>
<organism evidence="5 6">
    <name type="scientific">Luteimonas rhizosphaericola</name>
    <dbReference type="NCBI Taxonomy" id="3042024"/>
    <lineage>
        <taxon>Bacteria</taxon>
        <taxon>Pseudomonadati</taxon>
        <taxon>Pseudomonadota</taxon>
        <taxon>Gammaproteobacteria</taxon>
        <taxon>Lysobacterales</taxon>
        <taxon>Lysobacteraceae</taxon>
        <taxon>Luteimonas</taxon>
    </lineage>
</organism>
<keyword evidence="1" id="KW-0540">Nuclease</keyword>
<evidence type="ECO:0000313" key="5">
    <source>
        <dbReference type="EMBL" id="MDH5830994.1"/>
    </source>
</evidence>
<dbReference type="Gene3D" id="3.30.420.10">
    <property type="entry name" value="Ribonuclease H-like superfamily/Ribonuclease H"/>
    <property type="match status" value="1"/>
</dbReference>
<evidence type="ECO:0000256" key="2">
    <source>
        <dbReference type="ARBA" id="ARBA00022801"/>
    </source>
</evidence>
<keyword evidence="3 5" id="KW-0269">Exonuclease</keyword>
<dbReference type="InterPro" id="IPR012337">
    <property type="entry name" value="RNaseH-like_sf"/>
</dbReference>
<accession>A0ABT6JJY7</accession>
<dbReference type="InterPro" id="IPR013520">
    <property type="entry name" value="Ribonucl_H"/>
</dbReference>
<evidence type="ECO:0000256" key="1">
    <source>
        <dbReference type="ARBA" id="ARBA00022722"/>
    </source>
</evidence>
<evidence type="ECO:0000313" key="6">
    <source>
        <dbReference type="Proteomes" id="UP001156831"/>
    </source>
</evidence>